<protein>
    <submittedName>
        <fullName evidence="1">Uncharacterized protein</fullName>
    </submittedName>
</protein>
<reference evidence="1 2" key="1">
    <citation type="submission" date="2018-07" db="EMBL/GenBank/DDBJ databases">
        <title>Genome sequences of Haloplanus sp. CBA1113.</title>
        <authorList>
            <person name="Kim Y.B."/>
            <person name="Roh S.W."/>
        </authorList>
    </citation>
    <scope>NUCLEOTIDE SEQUENCE [LARGE SCALE GENOMIC DNA]</scope>
    <source>
        <strain evidence="1 2">CBA1113</strain>
    </source>
</reference>
<dbReference type="AlphaFoldDB" id="A0A345DYQ2"/>
<dbReference type="RefSeq" id="WP_114584229.1">
    <property type="nucleotide sequence ID" value="NZ_CP031150.1"/>
</dbReference>
<organism evidence="1 2">
    <name type="scientific">Haloplanus rubicundus</name>
    <dbReference type="NCBI Taxonomy" id="1547898"/>
    <lineage>
        <taxon>Archaea</taxon>
        <taxon>Methanobacteriati</taxon>
        <taxon>Methanobacteriota</taxon>
        <taxon>Stenosarchaea group</taxon>
        <taxon>Halobacteria</taxon>
        <taxon>Halobacteriales</taxon>
        <taxon>Haloferacaceae</taxon>
        <taxon>Haloplanus</taxon>
    </lineage>
</organism>
<dbReference type="KEGG" id="haj:DU500_00765"/>
<dbReference type="Proteomes" id="UP000253273">
    <property type="component" value="Chromosome"/>
</dbReference>
<keyword evidence="2" id="KW-1185">Reference proteome</keyword>
<sequence length="326" mass="35715">MSPNRRQFLAAGATAGLLTLSGCLDALDGGDGPDDGDRRLQLVLSDVATPLRSGYVIEFDDTERPRDGEAFEAALAGESYTTRGRTPFGSRPDDPTYARHEGTYYRLGSAVVNERAVTHPVVRLSAVADAGASDAPDAVVAETFSEADQRVVHVAHMAARARGNEGGVPWGLVRRGGYVFRDDDAASESQLVGADAPSHVVYHDTVFELDVRRERFHEAVYRATVDPVAESPERMEAILRAKFVDARLSGDDLSGQPRSILRDARGEGYAETHPYSEPYRQVLTGLHARAYLDGDIEKDAYVEEPGVGMALYDGSYYRYRLRFLTR</sequence>
<name>A0A345DYQ2_9EURY</name>
<dbReference type="OrthoDB" id="313493at2157"/>
<dbReference type="PROSITE" id="PS51318">
    <property type="entry name" value="TAT"/>
    <property type="match status" value="1"/>
</dbReference>
<dbReference type="InterPro" id="IPR006311">
    <property type="entry name" value="TAT_signal"/>
</dbReference>
<gene>
    <name evidence="1" type="ORF">DU500_00765</name>
</gene>
<evidence type="ECO:0000313" key="2">
    <source>
        <dbReference type="Proteomes" id="UP000253273"/>
    </source>
</evidence>
<dbReference type="EMBL" id="CP031150">
    <property type="protein sequence ID" value="AXG05074.1"/>
    <property type="molecule type" value="Genomic_DNA"/>
</dbReference>
<evidence type="ECO:0000313" key="1">
    <source>
        <dbReference type="EMBL" id="AXG05074.1"/>
    </source>
</evidence>
<proteinExistence type="predicted"/>
<accession>A0A345DYQ2</accession>
<dbReference type="GeneID" id="37281872"/>
<dbReference type="PROSITE" id="PS51257">
    <property type="entry name" value="PROKAR_LIPOPROTEIN"/>
    <property type="match status" value="1"/>
</dbReference>